<keyword evidence="2" id="KW-0472">Membrane</keyword>
<dbReference type="RefSeq" id="WP_039104059.1">
    <property type="nucleotide sequence ID" value="NZ_CAMLJH010000002.1"/>
</dbReference>
<dbReference type="KEGG" id="fpp:FPB0191_00707"/>
<evidence type="ECO:0000256" key="1">
    <source>
        <dbReference type="SAM" id="MobiDB-lite"/>
    </source>
</evidence>
<protein>
    <submittedName>
        <fullName evidence="3">Uncharacterized protein</fullName>
    </submittedName>
</protein>
<dbReference type="OrthoDB" id="7066140at2"/>
<keyword evidence="2" id="KW-1133">Transmembrane helix</keyword>
<organism evidence="3 4">
    <name type="scientific">Frischella perrara</name>
    <dbReference type="NCBI Taxonomy" id="1267021"/>
    <lineage>
        <taxon>Bacteria</taxon>
        <taxon>Pseudomonadati</taxon>
        <taxon>Pseudomonadota</taxon>
        <taxon>Gammaproteobacteria</taxon>
        <taxon>Orbales</taxon>
        <taxon>Orbaceae</taxon>
        <taxon>Frischella</taxon>
    </lineage>
</organism>
<proteinExistence type="predicted"/>
<keyword evidence="2" id="KW-0812">Transmembrane</keyword>
<reference evidence="3 4" key="1">
    <citation type="journal article" date="2014" name="Appl. Environ. Microbiol.">
        <title>Gut symbionts from distinct hosts exhibit genotoxic activity via divergent colibactin biosynthetic pathways.</title>
        <authorList>
            <person name="Engel P."/>
            <person name="Vizcaino M.I."/>
            <person name="Crawford J.M."/>
        </authorList>
    </citation>
    <scope>NUCLEOTIDE SEQUENCE [LARGE SCALE GENOMIC DNA]</scope>
    <source>
        <strain evidence="3 4">PEB0191</strain>
    </source>
</reference>
<dbReference type="EMBL" id="CP009056">
    <property type="protein sequence ID" value="AJA44536.1"/>
    <property type="molecule type" value="Genomic_DNA"/>
</dbReference>
<dbReference type="AlphaFoldDB" id="A0A0A7S5K1"/>
<evidence type="ECO:0000313" key="3">
    <source>
        <dbReference type="EMBL" id="AJA44536.1"/>
    </source>
</evidence>
<dbReference type="Proteomes" id="UP000030901">
    <property type="component" value="Chromosome"/>
</dbReference>
<accession>A0A0A7S5K1</accession>
<evidence type="ECO:0000256" key="2">
    <source>
        <dbReference type="SAM" id="Phobius"/>
    </source>
</evidence>
<sequence>MWLFWLYEILGLIGVIVVVILFCRWRKISLWAFIKRNYKWIALAIASVWLLIVILCWHHLFDATYCYFRGKSMKANTKYSIFLGECQIETPRGSYVPIEKSRALPNGNHHDDDTDDYFGN</sequence>
<keyword evidence="4" id="KW-1185">Reference proteome</keyword>
<feature type="transmembrane region" description="Helical" evidence="2">
    <location>
        <begin position="37"/>
        <end position="60"/>
    </location>
</feature>
<feature type="region of interest" description="Disordered" evidence="1">
    <location>
        <begin position="100"/>
        <end position="120"/>
    </location>
</feature>
<name>A0A0A7S5K1_FRIPE</name>
<evidence type="ECO:0000313" key="4">
    <source>
        <dbReference type="Proteomes" id="UP000030901"/>
    </source>
</evidence>
<feature type="transmembrane region" description="Helical" evidence="2">
    <location>
        <begin position="6"/>
        <end position="25"/>
    </location>
</feature>
<gene>
    <name evidence="3" type="ORF">FPB0191_00707</name>
</gene>
<dbReference type="HOGENOM" id="CLU_2046250_0_0_6"/>